<proteinExistence type="predicted"/>
<evidence type="ECO:0000313" key="2">
    <source>
        <dbReference type="Proteomes" id="UP000002362"/>
    </source>
</evidence>
<dbReference type="HOGENOM" id="CLU_104060_1_0_9"/>
<dbReference type="Proteomes" id="UP000002362">
    <property type="component" value="Chromosome"/>
</dbReference>
<dbReference type="OrthoDB" id="2087731at2"/>
<dbReference type="InterPro" id="IPR024524">
    <property type="entry name" value="DUF3800"/>
</dbReference>
<dbReference type="PATRIC" id="fig|762051.18.peg.344"/>
<protein>
    <recommendedName>
        <fullName evidence="3">DUF3800 domain-containing protein</fullName>
    </recommendedName>
</protein>
<reference evidence="1 2" key="1">
    <citation type="journal article" date="2010" name="J. Bacteriol.">
        <title>Complete genome sequence analysis of Leuconostoc kimchii IMSNU 11154.</title>
        <authorList>
            <person name="Oh H.M."/>
            <person name="Cho Y.J."/>
            <person name="Kim B.K."/>
            <person name="Roe J.H."/>
            <person name="Kang S.O."/>
            <person name="Nahm B.H."/>
            <person name="Jeong G."/>
            <person name="Han H.U."/>
            <person name="Chun J."/>
        </authorList>
    </citation>
    <scope>NUCLEOTIDE SEQUENCE [LARGE SCALE GENOMIC DNA]</scope>
    <source>
        <strain evidence="2">IMSNU 11154 / KCTC 2386 / IH25</strain>
    </source>
</reference>
<dbReference type="STRING" id="762051.LKI_01700"/>
<dbReference type="Pfam" id="PF12686">
    <property type="entry name" value="DUF3800"/>
    <property type="match status" value="1"/>
</dbReference>
<sequence>MSKKFVYIDESGNFGSDGRYFTIAAIEVSESNHQKLIRNMRRITGQVKRNFPSIATSLGEVKAANSDIVIREYVIRKIVNSYFVVRYITVDLTKIDSKLLENQNILYNYLVSYIVKPVIKHLGDGDRLEFYIDERNQAVKNGFNIDEYIKHLAWFEMKKYTLGIEVKSVKSHKFEGIQVADFIAHAIQCKFEYNYEPFLDKIRPRIGTRQHFPYKEFGK</sequence>
<evidence type="ECO:0008006" key="3">
    <source>
        <dbReference type="Google" id="ProtNLM"/>
    </source>
</evidence>
<name>D5T0T4_LEUKI</name>
<accession>D5T0T4</accession>
<dbReference type="eggNOG" id="ENOG503398K">
    <property type="taxonomic scope" value="Bacteria"/>
</dbReference>
<dbReference type="KEGG" id="lki:LKI_01700"/>
<dbReference type="AlphaFoldDB" id="D5T0T4"/>
<evidence type="ECO:0000313" key="1">
    <source>
        <dbReference type="EMBL" id="ADG39883.1"/>
    </source>
</evidence>
<dbReference type="EMBL" id="CP001758">
    <property type="protein sequence ID" value="ADG39883.1"/>
    <property type="molecule type" value="Genomic_DNA"/>
</dbReference>
<organism evidence="1 2">
    <name type="scientific">Leuconostoc kimchii (strain IMSNU 11154 / KCTC 2386 / IH25)</name>
    <dbReference type="NCBI Taxonomy" id="762051"/>
    <lineage>
        <taxon>Bacteria</taxon>
        <taxon>Bacillati</taxon>
        <taxon>Bacillota</taxon>
        <taxon>Bacilli</taxon>
        <taxon>Lactobacillales</taxon>
        <taxon>Lactobacillaceae</taxon>
        <taxon>Leuconostoc</taxon>
    </lineage>
</organism>
<gene>
    <name evidence="1" type="ordered locus">LKI_01700</name>
</gene>
<dbReference type="RefSeq" id="WP_013102482.1">
    <property type="nucleotide sequence ID" value="NC_014136.1"/>
</dbReference>